<protein>
    <submittedName>
        <fullName evidence="1">Uncharacterized protein</fullName>
    </submittedName>
</protein>
<keyword evidence="2" id="KW-1185">Reference proteome</keyword>
<dbReference type="AlphaFoldDB" id="A0A1X1YN82"/>
<comment type="caution">
    <text evidence="1">The sequence shown here is derived from an EMBL/GenBank/DDBJ whole genome shotgun (WGS) entry which is preliminary data.</text>
</comment>
<accession>A0A1X1YN82</accession>
<reference evidence="1 2" key="1">
    <citation type="submission" date="2016-01" db="EMBL/GenBank/DDBJ databases">
        <title>The new phylogeny of the genus Mycobacterium.</title>
        <authorList>
            <person name="Tarcisio F."/>
            <person name="Conor M."/>
            <person name="Antonella G."/>
            <person name="Elisabetta G."/>
            <person name="Giulia F.S."/>
            <person name="Sara T."/>
            <person name="Anna F."/>
            <person name="Clotilde B."/>
            <person name="Roberto B."/>
            <person name="Veronica D.S."/>
            <person name="Fabio R."/>
            <person name="Monica P."/>
            <person name="Olivier J."/>
            <person name="Enrico T."/>
            <person name="Nicola S."/>
        </authorList>
    </citation>
    <scope>NUCLEOTIDE SEQUENCE [LARGE SCALE GENOMIC DNA]</scope>
    <source>
        <strain evidence="1 2">DSM 45394</strain>
    </source>
</reference>
<dbReference type="Proteomes" id="UP000193866">
    <property type="component" value="Unassembled WGS sequence"/>
</dbReference>
<gene>
    <name evidence="1" type="ORF">AWC16_08060</name>
</gene>
<sequence>MSGHVRRFGVGVGLVSGAVAVAVTLGLGAPAGATDQLVGLTAAAGSADSTDLLIIASTNFLDAKDIYTGIDTSELSDTLLRAVESIERIPDILDRVVTLVDDGLAPAQSVILAHSGSLAELIDQLFFAPLNQQWVDASESMLGATQALDSAIADGSVTDAMSALLEASGVNLFQLLPAMIASAPVLWIGGLFDDAVAASDFSGFLF</sequence>
<dbReference type="EMBL" id="LQPG01000011">
    <property type="protein sequence ID" value="ORW12512.1"/>
    <property type="molecule type" value="Genomic_DNA"/>
</dbReference>
<evidence type="ECO:0000313" key="2">
    <source>
        <dbReference type="Proteomes" id="UP000193866"/>
    </source>
</evidence>
<dbReference type="OrthoDB" id="4762393at2"/>
<name>A0A1X1YN82_9MYCO</name>
<evidence type="ECO:0000313" key="1">
    <source>
        <dbReference type="EMBL" id="ORW12512.1"/>
    </source>
</evidence>
<organism evidence="1 2">
    <name type="scientific">Mycolicibacter longobardus</name>
    <dbReference type="NCBI Taxonomy" id="1108812"/>
    <lineage>
        <taxon>Bacteria</taxon>
        <taxon>Bacillati</taxon>
        <taxon>Actinomycetota</taxon>
        <taxon>Actinomycetes</taxon>
        <taxon>Mycobacteriales</taxon>
        <taxon>Mycobacteriaceae</taxon>
        <taxon>Mycolicibacter</taxon>
    </lineage>
</organism>
<proteinExistence type="predicted"/>